<evidence type="ECO:0000313" key="1">
    <source>
        <dbReference type="EMBL" id="MBP0458460.1"/>
    </source>
</evidence>
<sequence length="189" mass="20204">MQVLFLALGASRKRAVLAESADLAAAGAQVVVLVHQKKSWNLKAFAPGVAVHSAAELEARHLARRVERAVLYRAPGSAARALDRGPLKSAARRSHRAYKRRVAGPVHRRVFMPLHRRLWPTAPARMVRSPFGAGGVPELLVVSDALSVQRAVSLVEAWAADGLPVPRICYGIDYDAPVTTAPATASNAG</sequence>
<dbReference type="Proteomes" id="UP000670475">
    <property type="component" value="Unassembled WGS sequence"/>
</dbReference>
<dbReference type="AlphaFoldDB" id="A0A940M8Y3"/>
<organism evidence="1 2">
    <name type="scientific">Streptomyces montanisoli</name>
    <dbReference type="NCBI Taxonomy" id="2798581"/>
    <lineage>
        <taxon>Bacteria</taxon>
        <taxon>Bacillati</taxon>
        <taxon>Actinomycetota</taxon>
        <taxon>Actinomycetes</taxon>
        <taxon>Kitasatosporales</taxon>
        <taxon>Streptomycetaceae</taxon>
        <taxon>Streptomyces</taxon>
    </lineage>
</organism>
<comment type="caution">
    <text evidence="1">The sequence shown here is derived from an EMBL/GenBank/DDBJ whole genome shotgun (WGS) entry which is preliminary data.</text>
</comment>
<dbReference type="RefSeq" id="WP_209340216.1">
    <property type="nucleotide sequence ID" value="NZ_JAGIQL010000042.1"/>
</dbReference>
<protein>
    <submittedName>
        <fullName evidence="1">Uncharacterized protein</fullName>
    </submittedName>
</protein>
<evidence type="ECO:0000313" key="2">
    <source>
        <dbReference type="Proteomes" id="UP000670475"/>
    </source>
</evidence>
<name>A0A940M8Y3_9ACTN</name>
<proteinExistence type="predicted"/>
<reference evidence="1" key="1">
    <citation type="submission" date="2021-03" db="EMBL/GenBank/DDBJ databases">
        <title>Whole genome sequence of Streptomyces bomunensis MMS17-BM035.</title>
        <authorList>
            <person name="Lee J.H."/>
        </authorList>
    </citation>
    <scope>NUCLEOTIDE SEQUENCE</scope>
    <source>
        <strain evidence="1">MMS17-BM035</strain>
    </source>
</reference>
<gene>
    <name evidence="1" type="ORF">JFN87_13235</name>
</gene>
<accession>A0A940M8Y3</accession>
<keyword evidence="2" id="KW-1185">Reference proteome</keyword>
<dbReference type="EMBL" id="JAGIQL010000042">
    <property type="protein sequence ID" value="MBP0458460.1"/>
    <property type="molecule type" value="Genomic_DNA"/>
</dbReference>